<dbReference type="RefSeq" id="WP_377510073.1">
    <property type="nucleotide sequence ID" value="NZ_JBHSQS010000006.1"/>
</dbReference>
<evidence type="ECO:0000313" key="1">
    <source>
        <dbReference type="EMBL" id="MFC5924089.1"/>
    </source>
</evidence>
<name>A0ABW1H382_9ACTN</name>
<evidence type="ECO:0000313" key="2">
    <source>
        <dbReference type="Proteomes" id="UP001596226"/>
    </source>
</evidence>
<gene>
    <name evidence="1" type="ORF">ACFQGL_12125</name>
</gene>
<proteinExistence type="predicted"/>
<organism evidence="1 2">
    <name type="scientific">Micromonospora vulcania</name>
    <dbReference type="NCBI Taxonomy" id="1441873"/>
    <lineage>
        <taxon>Bacteria</taxon>
        <taxon>Bacillati</taxon>
        <taxon>Actinomycetota</taxon>
        <taxon>Actinomycetes</taxon>
        <taxon>Micromonosporales</taxon>
        <taxon>Micromonosporaceae</taxon>
        <taxon>Micromonospora</taxon>
    </lineage>
</organism>
<comment type="caution">
    <text evidence="1">The sequence shown here is derived from an EMBL/GenBank/DDBJ whole genome shotgun (WGS) entry which is preliminary data.</text>
</comment>
<keyword evidence="2" id="KW-1185">Reference proteome</keyword>
<dbReference type="Proteomes" id="UP001596226">
    <property type="component" value="Unassembled WGS sequence"/>
</dbReference>
<reference evidence="2" key="1">
    <citation type="journal article" date="2019" name="Int. J. Syst. Evol. Microbiol.">
        <title>The Global Catalogue of Microorganisms (GCM) 10K type strain sequencing project: providing services to taxonomists for standard genome sequencing and annotation.</title>
        <authorList>
            <consortium name="The Broad Institute Genomics Platform"/>
            <consortium name="The Broad Institute Genome Sequencing Center for Infectious Disease"/>
            <person name="Wu L."/>
            <person name="Ma J."/>
        </authorList>
    </citation>
    <scope>NUCLEOTIDE SEQUENCE [LARGE SCALE GENOMIC DNA]</scope>
    <source>
        <strain evidence="2">CGMCC 4.7144</strain>
    </source>
</reference>
<protein>
    <submittedName>
        <fullName evidence="1">Uncharacterized protein</fullName>
    </submittedName>
</protein>
<sequence>MTADVWLFKDGDFAPGAELLRSEREFQLWSYSVSHSQLLLRANRMPQGDQLPTTIEVLFKPVKAVQIQEAYLGLVIRCATEEESARILDGVSDYGYRSHEARVLLLESEGATGYVVTSAVGWREGVMSPVQASFFNSVHPDWPVEPLAGVHDGSRIASPQEAVEAFLTGLPEGERRERYRYVYLVWAVTHENDLRRRHNFGVFLTEADAEEAVRLVTPHVESCYAEPLPMVL</sequence>
<accession>A0ABW1H382</accession>
<dbReference type="EMBL" id="JBHSQS010000006">
    <property type="protein sequence ID" value="MFC5924089.1"/>
    <property type="molecule type" value="Genomic_DNA"/>
</dbReference>